<proteinExistence type="predicted"/>
<comment type="caution">
    <text evidence="1">The sequence shown here is derived from an EMBL/GenBank/DDBJ whole genome shotgun (WGS) entry which is preliminary data.</text>
</comment>
<dbReference type="EMBL" id="BIFS01000002">
    <property type="protein sequence ID" value="GCE23380.1"/>
    <property type="molecule type" value="Genomic_DNA"/>
</dbReference>
<evidence type="ECO:0000313" key="1">
    <source>
        <dbReference type="EMBL" id="GCE23380.1"/>
    </source>
</evidence>
<protein>
    <submittedName>
        <fullName evidence="1">Uncharacterized protein</fullName>
    </submittedName>
</protein>
<keyword evidence="2" id="KW-1185">Reference proteome</keyword>
<accession>A0A402AW60</accession>
<organism evidence="1 2">
    <name type="scientific">Dictyobacter kobayashii</name>
    <dbReference type="NCBI Taxonomy" id="2014872"/>
    <lineage>
        <taxon>Bacteria</taxon>
        <taxon>Bacillati</taxon>
        <taxon>Chloroflexota</taxon>
        <taxon>Ktedonobacteria</taxon>
        <taxon>Ktedonobacterales</taxon>
        <taxon>Dictyobacteraceae</taxon>
        <taxon>Dictyobacter</taxon>
    </lineage>
</organism>
<evidence type="ECO:0000313" key="2">
    <source>
        <dbReference type="Proteomes" id="UP000287188"/>
    </source>
</evidence>
<reference evidence="2" key="1">
    <citation type="submission" date="2018-12" db="EMBL/GenBank/DDBJ databases">
        <title>Tengunoibacter tsumagoiensis gen. nov., sp. nov., Dictyobacter kobayashii sp. nov., D. alpinus sp. nov., and D. joshuensis sp. nov. and description of Dictyobacteraceae fam. nov. within the order Ktedonobacterales isolated from Tengu-no-mugimeshi.</title>
        <authorList>
            <person name="Wang C.M."/>
            <person name="Zheng Y."/>
            <person name="Sakai Y."/>
            <person name="Toyoda A."/>
            <person name="Minakuchi Y."/>
            <person name="Abe K."/>
            <person name="Yokota A."/>
            <person name="Yabe S."/>
        </authorList>
    </citation>
    <scope>NUCLEOTIDE SEQUENCE [LARGE SCALE GENOMIC DNA]</scope>
    <source>
        <strain evidence="2">Uno11</strain>
    </source>
</reference>
<name>A0A402AW60_9CHLR</name>
<dbReference type="Proteomes" id="UP000287188">
    <property type="component" value="Unassembled WGS sequence"/>
</dbReference>
<dbReference type="AlphaFoldDB" id="A0A402AW60"/>
<gene>
    <name evidence="1" type="ORF">KDK_71800</name>
</gene>
<sequence>MTVHGAYNMGAKLDMPEYYNYYCFRTEKDLSEKKRKQYGARKNY</sequence>